<keyword evidence="1" id="KW-0472">Membrane</keyword>
<sequence length="141" mass="14884">MSQHISQADLTAAAAVSDAPVQTRVDRSFELPASLYGVTVACYLGFLALMSVLFMNGELVLPMVVIVFSIVAGFGLCRQWAAMKPGNDSRTLTPGQFANRGVQTLSGRLTAAEASAQVLILPVLLMCWGVAIAVIYAVVGH</sequence>
<feature type="transmembrane region" description="Helical" evidence="1">
    <location>
        <begin position="33"/>
        <end position="53"/>
    </location>
</feature>
<evidence type="ECO:0000313" key="2">
    <source>
        <dbReference type="EMBL" id="MFC3173182.1"/>
    </source>
</evidence>
<protein>
    <submittedName>
        <fullName evidence="2">Uncharacterized protein</fullName>
    </submittedName>
</protein>
<feature type="transmembrane region" description="Helical" evidence="1">
    <location>
        <begin position="59"/>
        <end position="77"/>
    </location>
</feature>
<comment type="caution">
    <text evidence="2">The sequence shown here is derived from an EMBL/GenBank/DDBJ whole genome shotgun (WGS) entry which is preliminary data.</text>
</comment>
<organism evidence="2 3">
    <name type="scientific">Novosphingobium bradum</name>
    <dbReference type="NCBI Taxonomy" id="1737444"/>
    <lineage>
        <taxon>Bacteria</taxon>
        <taxon>Pseudomonadati</taxon>
        <taxon>Pseudomonadota</taxon>
        <taxon>Alphaproteobacteria</taxon>
        <taxon>Sphingomonadales</taxon>
        <taxon>Sphingomonadaceae</taxon>
        <taxon>Novosphingobium</taxon>
    </lineage>
</organism>
<dbReference type="RefSeq" id="WP_379508572.1">
    <property type="nucleotide sequence ID" value="NZ_JBHRTQ010000003.1"/>
</dbReference>
<evidence type="ECO:0000313" key="3">
    <source>
        <dbReference type="Proteomes" id="UP001595604"/>
    </source>
</evidence>
<proteinExistence type="predicted"/>
<reference evidence="3" key="1">
    <citation type="journal article" date="2019" name="Int. J. Syst. Evol. Microbiol.">
        <title>The Global Catalogue of Microorganisms (GCM) 10K type strain sequencing project: providing services to taxonomists for standard genome sequencing and annotation.</title>
        <authorList>
            <consortium name="The Broad Institute Genomics Platform"/>
            <consortium name="The Broad Institute Genome Sequencing Center for Infectious Disease"/>
            <person name="Wu L."/>
            <person name="Ma J."/>
        </authorList>
    </citation>
    <scope>NUCLEOTIDE SEQUENCE [LARGE SCALE GENOMIC DNA]</scope>
    <source>
        <strain evidence="3">KCTC 42984</strain>
    </source>
</reference>
<dbReference type="EMBL" id="JBHRTQ010000003">
    <property type="protein sequence ID" value="MFC3173182.1"/>
    <property type="molecule type" value="Genomic_DNA"/>
</dbReference>
<keyword evidence="1" id="KW-0812">Transmembrane</keyword>
<name>A0ABV7IMG1_9SPHN</name>
<feature type="transmembrane region" description="Helical" evidence="1">
    <location>
        <begin position="118"/>
        <end position="139"/>
    </location>
</feature>
<evidence type="ECO:0000256" key="1">
    <source>
        <dbReference type="SAM" id="Phobius"/>
    </source>
</evidence>
<keyword evidence="1" id="KW-1133">Transmembrane helix</keyword>
<accession>A0ABV7IMG1</accession>
<gene>
    <name evidence="2" type="ORF">ACFOD9_02835</name>
</gene>
<keyword evidence="3" id="KW-1185">Reference proteome</keyword>
<dbReference type="Proteomes" id="UP001595604">
    <property type="component" value="Unassembled WGS sequence"/>
</dbReference>